<dbReference type="InterPro" id="IPR023875">
    <property type="entry name" value="DNA_repair_put"/>
</dbReference>
<evidence type="ECO:0000313" key="3">
    <source>
        <dbReference type="Proteomes" id="UP000320042"/>
    </source>
</evidence>
<dbReference type="InterPro" id="IPR025404">
    <property type="entry name" value="DUF4130"/>
</dbReference>
<comment type="caution">
    <text evidence="2">The sequence shown here is derived from an EMBL/GenBank/DDBJ whole genome shotgun (WGS) entry which is preliminary data.</text>
</comment>
<name>A0A563UJK8_9SPHI</name>
<dbReference type="EMBL" id="VOEJ01000001">
    <property type="protein sequence ID" value="TWR31476.1"/>
    <property type="molecule type" value="Genomic_DNA"/>
</dbReference>
<dbReference type="NCBIfam" id="TIGR03915">
    <property type="entry name" value="SAM_7_link_chp"/>
    <property type="match status" value="1"/>
</dbReference>
<feature type="domain" description="DUF4130" evidence="1">
    <location>
        <begin position="87"/>
        <end position="251"/>
    </location>
</feature>
<dbReference type="Pfam" id="PF13566">
    <property type="entry name" value="DUF4130"/>
    <property type="match status" value="1"/>
</dbReference>
<accession>A0A563UJK8</accession>
<sequence length="253" mass="30255">MVTTLLYDGTFEGLLTAVFEIYEHKLGKVNLLRKEHYTETMFDAVMDVVSDEARATRVLGGLKKKLSGMGVQRLYAAHLSGMDREENNYIGFIRYVFDSSENVEEDYGNRYVMRVSEIVRMVRREKHRMEAFIRFQKLQDGTYYSVIEPDFNVLPLLMKHFRNRYADQKWIIYDIRRKYGMYYNLHDVEYINIDFAETNKASDIDGVLSEDEGLYQHLWKNYFKSVNIQSRKNTKLHVRHIPKRYWKHLTEKI</sequence>
<evidence type="ECO:0000259" key="1">
    <source>
        <dbReference type="Pfam" id="PF13566"/>
    </source>
</evidence>
<gene>
    <name evidence="2" type="ORF">FPZ43_03095</name>
</gene>
<dbReference type="AlphaFoldDB" id="A0A563UJK8"/>
<dbReference type="Proteomes" id="UP000320042">
    <property type="component" value="Unassembled WGS sequence"/>
</dbReference>
<organism evidence="2 3">
    <name type="scientific">Mucilaginibacter pallidiroseus</name>
    <dbReference type="NCBI Taxonomy" id="2599295"/>
    <lineage>
        <taxon>Bacteria</taxon>
        <taxon>Pseudomonadati</taxon>
        <taxon>Bacteroidota</taxon>
        <taxon>Sphingobacteriia</taxon>
        <taxon>Sphingobacteriales</taxon>
        <taxon>Sphingobacteriaceae</taxon>
        <taxon>Mucilaginibacter</taxon>
    </lineage>
</organism>
<dbReference type="OrthoDB" id="5290748at2"/>
<dbReference type="RefSeq" id="WP_146380373.1">
    <property type="nucleotide sequence ID" value="NZ_VOEJ01000001.1"/>
</dbReference>
<reference evidence="2 3" key="1">
    <citation type="submission" date="2019-07" db="EMBL/GenBank/DDBJ databases">
        <authorList>
            <person name="Kim J."/>
        </authorList>
    </citation>
    <scope>NUCLEOTIDE SEQUENCE [LARGE SCALE GENOMIC DNA]</scope>
    <source>
        <strain evidence="3">dk17</strain>
    </source>
</reference>
<keyword evidence="3" id="KW-1185">Reference proteome</keyword>
<proteinExistence type="predicted"/>
<evidence type="ECO:0000313" key="2">
    <source>
        <dbReference type="EMBL" id="TWR31476.1"/>
    </source>
</evidence>
<protein>
    <submittedName>
        <fullName evidence="2">DNA metabolism protein</fullName>
    </submittedName>
</protein>